<comment type="caution">
    <text evidence="1">The sequence shown here is derived from an EMBL/GenBank/DDBJ whole genome shotgun (WGS) entry which is preliminary data.</text>
</comment>
<proteinExistence type="predicted"/>
<reference evidence="1" key="1">
    <citation type="submission" date="2022-10" db="EMBL/GenBank/DDBJ databases">
        <title>Culturing micro-colonial fungi from biological soil crusts in the Mojave desert and describing Neophaeococcomyces mojavensis, and introducing the new genera and species Taxawa tesnikishii.</title>
        <authorList>
            <person name="Kurbessoian T."/>
            <person name="Stajich J.E."/>
        </authorList>
    </citation>
    <scope>NUCLEOTIDE SEQUENCE</scope>
    <source>
        <strain evidence="1">JES_112</strain>
    </source>
</reference>
<organism evidence="1 2">
    <name type="scientific">Neophaeococcomyces mojaviensis</name>
    <dbReference type="NCBI Taxonomy" id="3383035"/>
    <lineage>
        <taxon>Eukaryota</taxon>
        <taxon>Fungi</taxon>
        <taxon>Dikarya</taxon>
        <taxon>Ascomycota</taxon>
        <taxon>Pezizomycotina</taxon>
        <taxon>Eurotiomycetes</taxon>
        <taxon>Chaetothyriomycetidae</taxon>
        <taxon>Chaetothyriales</taxon>
        <taxon>Chaetothyriales incertae sedis</taxon>
        <taxon>Neophaeococcomyces</taxon>
    </lineage>
</organism>
<accession>A0ACC3AKE5</accession>
<gene>
    <name evidence="1" type="ORF">H2198_000557</name>
</gene>
<protein>
    <submittedName>
        <fullName evidence="1">Uncharacterized protein</fullName>
    </submittedName>
</protein>
<evidence type="ECO:0000313" key="1">
    <source>
        <dbReference type="EMBL" id="KAJ9664054.1"/>
    </source>
</evidence>
<sequence length="126" mass="12838">MLLSFLCIATSIFAAPTPVVAGSNDTSEVTSWLDLPSQPAVSHVSTPATGSDGITQVGGQGNTASETTSTDDSINTNILNNIANNSGNIADNTVNTASNNDGNTVASGNNIGNVNLAVRKMVRFRA</sequence>
<dbReference type="Proteomes" id="UP001172386">
    <property type="component" value="Unassembled WGS sequence"/>
</dbReference>
<keyword evidence="2" id="KW-1185">Reference proteome</keyword>
<evidence type="ECO:0000313" key="2">
    <source>
        <dbReference type="Proteomes" id="UP001172386"/>
    </source>
</evidence>
<dbReference type="EMBL" id="JAPDRQ010000005">
    <property type="protein sequence ID" value="KAJ9664054.1"/>
    <property type="molecule type" value="Genomic_DNA"/>
</dbReference>
<name>A0ACC3AKE5_9EURO</name>